<accession>A0ABQ5S5N6</accession>
<evidence type="ECO:0000313" key="2">
    <source>
        <dbReference type="EMBL" id="GLI64808.1"/>
    </source>
</evidence>
<keyword evidence="1" id="KW-0472">Membrane</keyword>
<keyword evidence="1" id="KW-0812">Transmembrane</keyword>
<proteinExistence type="predicted"/>
<evidence type="ECO:0000313" key="3">
    <source>
        <dbReference type="Proteomes" id="UP001165090"/>
    </source>
</evidence>
<protein>
    <submittedName>
        <fullName evidence="2">Uncharacterized protein</fullName>
    </submittedName>
</protein>
<gene>
    <name evidence="2" type="ORF">VaNZ11_008215</name>
</gene>
<evidence type="ECO:0000256" key="1">
    <source>
        <dbReference type="SAM" id="Phobius"/>
    </source>
</evidence>
<feature type="transmembrane region" description="Helical" evidence="1">
    <location>
        <begin position="55"/>
        <end position="72"/>
    </location>
</feature>
<organism evidence="2 3">
    <name type="scientific">Volvox africanus</name>
    <dbReference type="NCBI Taxonomy" id="51714"/>
    <lineage>
        <taxon>Eukaryota</taxon>
        <taxon>Viridiplantae</taxon>
        <taxon>Chlorophyta</taxon>
        <taxon>core chlorophytes</taxon>
        <taxon>Chlorophyceae</taxon>
        <taxon>CS clade</taxon>
        <taxon>Chlamydomonadales</taxon>
        <taxon>Volvocaceae</taxon>
        <taxon>Volvox</taxon>
    </lineage>
</organism>
<reference evidence="2 3" key="1">
    <citation type="journal article" date="2023" name="IScience">
        <title>Expanded male sex-determining region conserved during the evolution of homothallism in the green alga Volvox.</title>
        <authorList>
            <person name="Yamamoto K."/>
            <person name="Matsuzaki R."/>
            <person name="Mahakham W."/>
            <person name="Heman W."/>
            <person name="Sekimoto H."/>
            <person name="Kawachi M."/>
            <person name="Minakuchi Y."/>
            <person name="Toyoda A."/>
            <person name="Nozaki H."/>
        </authorList>
    </citation>
    <scope>NUCLEOTIDE SEQUENCE [LARGE SCALE GENOMIC DNA]</scope>
    <source>
        <strain evidence="2 3">NIES-4468</strain>
    </source>
</reference>
<dbReference type="EMBL" id="BSDZ01000021">
    <property type="protein sequence ID" value="GLI64808.1"/>
    <property type="molecule type" value="Genomic_DNA"/>
</dbReference>
<keyword evidence="3" id="KW-1185">Reference proteome</keyword>
<name>A0ABQ5S5N6_9CHLO</name>
<comment type="caution">
    <text evidence="2">The sequence shown here is derived from an EMBL/GenBank/DDBJ whole genome shotgun (WGS) entry which is preliminary data.</text>
</comment>
<sequence>MASKPGPSAPVQATVQPQQAVVVEVAASSSSVEVISAIVNSASSPPPRTGNPNRWLQIGFFFVIIFGCIVYFREEIYTFTTDLHKYPILSVAEALQVRKYLGPNWTFGTGQDTVTTLDGDKTIIANLTLTTPPVAH</sequence>
<dbReference type="Proteomes" id="UP001165090">
    <property type="component" value="Unassembled WGS sequence"/>
</dbReference>
<keyword evidence="1" id="KW-1133">Transmembrane helix</keyword>